<feature type="compositionally biased region" description="Acidic residues" evidence="1">
    <location>
        <begin position="420"/>
        <end position="436"/>
    </location>
</feature>
<feature type="region of interest" description="Disordered" evidence="1">
    <location>
        <begin position="408"/>
        <end position="442"/>
    </location>
</feature>
<dbReference type="Proteomes" id="UP000807353">
    <property type="component" value="Unassembled WGS sequence"/>
</dbReference>
<proteinExistence type="predicted"/>
<protein>
    <submittedName>
        <fullName evidence="2">Uncharacterized protein</fullName>
    </submittedName>
</protein>
<evidence type="ECO:0000256" key="1">
    <source>
        <dbReference type="SAM" id="MobiDB-lite"/>
    </source>
</evidence>
<evidence type="ECO:0000313" key="2">
    <source>
        <dbReference type="EMBL" id="KAF9464932.1"/>
    </source>
</evidence>
<gene>
    <name evidence="2" type="ORF">BDZ94DRAFT_1234894</name>
</gene>
<name>A0A9P6CGC7_9AGAR</name>
<organism evidence="2 3">
    <name type="scientific">Collybia nuda</name>
    <dbReference type="NCBI Taxonomy" id="64659"/>
    <lineage>
        <taxon>Eukaryota</taxon>
        <taxon>Fungi</taxon>
        <taxon>Dikarya</taxon>
        <taxon>Basidiomycota</taxon>
        <taxon>Agaricomycotina</taxon>
        <taxon>Agaricomycetes</taxon>
        <taxon>Agaricomycetidae</taxon>
        <taxon>Agaricales</taxon>
        <taxon>Tricholomatineae</taxon>
        <taxon>Clitocybaceae</taxon>
        <taxon>Collybia</taxon>
    </lineage>
</organism>
<reference evidence="2" key="1">
    <citation type="submission" date="2020-11" db="EMBL/GenBank/DDBJ databases">
        <authorList>
            <consortium name="DOE Joint Genome Institute"/>
            <person name="Ahrendt S."/>
            <person name="Riley R."/>
            <person name="Andreopoulos W."/>
            <person name="Labutti K."/>
            <person name="Pangilinan J."/>
            <person name="Ruiz-Duenas F.J."/>
            <person name="Barrasa J.M."/>
            <person name="Sanchez-Garcia M."/>
            <person name="Camarero S."/>
            <person name="Miyauchi S."/>
            <person name="Serrano A."/>
            <person name="Linde D."/>
            <person name="Babiker R."/>
            <person name="Drula E."/>
            <person name="Ayuso-Fernandez I."/>
            <person name="Pacheco R."/>
            <person name="Padilla G."/>
            <person name="Ferreira P."/>
            <person name="Barriuso J."/>
            <person name="Kellner H."/>
            <person name="Castanera R."/>
            <person name="Alfaro M."/>
            <person name="Ramirez L."/>
            <person name="Pisabarro A.G."/>
            <person name="Kuo A."/>
            <person name="Tritt A."/>
            <person name="Lipzen A."/>
            <person name="He G."/>
            <person name="Yan M."/>
            <person name="Ng V."/>
            <person name="Cullen D."/>
            <person name="Martin F."/>
            <person name="Rosso M.-N."/>
            <person name="Henrissat B."/>
            <person name="Hibbett D."/>
            <person name="Martinez A.T."/>
            <person name="Grigoriev I.V."/>
        </authorList>
    </citation>
    <scope>NUCLEOTIDE SEQUENCE</scope>
    <source>
        <strain evidence="2">CBS 247.69</strain>
    </source>
</reference>
<evidence type="ECO:0000313" key="3">
    <source>
        <dbReference type="Proteomes" id="UP000807353"/>
    </source>
</evidence>
<comment type="caution">
    <text evidence="2">The sequence shown here is derived from an EMBL/GenBank/DDBJ whole genome shotgun (WGS) entry which is preliminary data.</text>
</comment>
<accession>A0A9P6CGC7</accession>
<feature type="region of interest" description="Disordered" evidence="1">
    <location>
        <begin position="138"/>
        <end position="242"/>
    </location>
</feature>
<keyword evidence="3" id="KW-1185">Reference proteome</keyword>
<feature type="compositionally biased region" description="Low complexity" evidence="1">
    <location>
        <begin position="142"/>
        <end position="154"/>
    </location>
</feature>
<dbReference type="AlphaFoldDB" id="A0A9P6CGC7"/>
<sequence length="442" mass="49213">MASLLVPFMLETGPPNVGELVSFIDECTILIMQFKCVLQEHVFKFPYPSILFLRALHMQVLRLPETERDPAWASWRAIISTNLGQNLILLGREPSVAQVQDQVGLKYKREGGPNVDLDIYMVPPRIYGGENRFHQYRDEWSARPSPERSPSPLITRRRIRRAVIPRTPSPVARSPSPPPVVSTKALGKRRTVPKDLASTRPSSEEEPDEASSHKPRASSSSKRETGSQGKGPRRAASALPEPLPHLLTALAPRREKISYPCTVCATHREPNCTFQGWGTRCLECTINKKSECSYAMDPASRLRLRETLLPFSRSTYSYIADGYYQLHTAELLASVAADAANQALEVRQHWFMRVITDIGDLYRDEGVEGLQGLLLTAPATADALRWYCEHQTLDLNLTHMLFPNEEELGDVDAPGAAGPPEEEVPDADAPEVEMPDADALAS</sequence>
<feature type="compositionally biased region" description="Low complexity" evidence="1">
    <location>
        <begin position="164"/>
        <end position="174"/>
    </location>
</feature>
<dbReference type="EMBL" id="MU150250">
    <property type="protein sequence ID" value="KAF9464932.1"/>
    <property type="molecule type" value="Genomic_DNA"/>
</dbReference>